<proteinExistence type="predicted"/>
<evidence type="ECO:0000313" key="1">
    <source>
        <dbReference type="EMBL" id="KAK3712240.1"/>
    </source>
</evidence>
<dbReference type="EMBL" id="JAUTXU010000070">
    <property type="protein sequence ID" value="KAK3712240.1"/>
    <property type="molecule type" value="Genomic_DNA"/>
</dbReference>
<comment type="caution">
    <text evidence="1">The sequence shown here is derived from an EMBL/GenBank/DDBJ whole genome shotgun (WGS) entry which is preliminary data.</text>
</comment>
<name>A0ACC3N8M9_9PEZI</name>
<keyword evidence="2" id="KW-1185">Reference proteome</keyword>
<reference evidence="1" key="1">
    <citation type="submission" date="2023-07" db="EMBL/GenBank/DDBJ databases">
        <title>Black Yeasts Isolated from many extreme environments.</title>
        <authorList>
            <person name="Coleine C."/>
            <person name="Stajich J.E."/>
            <person name="Selbmann L."/>
        </authorList>
    </citation>
    <scope>NUCLEOTIDE SEQUENCE</scope>
    <source>
        <strain evidence="1">CCFEE 5714</strain>
    </source>
</reference>
<dbReference type="Proteomes" id="UP001281147">
    <property type="component" value="Unassembled WGS sequence"/>
</dbReference>
<sequence length="447" mass="49981">MAAKVSPPSTADKFPPADAFRSEDMVTIEVDSGDDKATFTPIKGLLTFYSGYFSTLFNSSFREAEEGTVKLKTEDPYIFLLVDHWILTRQFYHSHGNALLEPYEMLSYTTLAKLYVFGYAHKMPLMQNIVADAVAVKLLTTGWLPNPNKGIGYSTRERPARQDLKAEEPRLLNLIWSMEPRLPLPTKDVRAKFLRQRCSRHIHELGVKCPPAEEAREMEEKWAKLIDGAFAYAIKKVLGEYVEKAGSCGEHKSDGKMAEASGVQRGDEEVAQEAQNGAGVGLETAFERVLDLETESGSKVDVKYEAADSESKIGAKHEAADNNELPAPGVDTLDPTAGKDKIPETSKEAEQSEQHMQPDCIVYEAERAIKTAELKELLARIKPREQKMSAHNAKVEQELKGLTPEQLHARANEMRTKFTRALTTIIVVEPTKEGLKDIFKMSREFQS</sequence>
<organism evidence="1 2">
    <name type="scientific">Vermiconidia calcicola</name>
    <dbReference type="NCBI Taxonomy" id="1690605"/>
    <lineage>
        <taxon>Eukaryota</taxon>
        <taxon>Fungi</taxon>
        <taxon>Dikarya</taxon>
        <taxon>Ascomycota</taxon>
        <taxon>Pezizomycotina</taxon>
        <taxon>Dothideomycetes</taxon>
        <taxon>Dothideomycetidae</taxon>
        <taxon>Mycosphaerellales</taxon>
        <taxon>Extremaceae</taxon>
        <taxon>Vermiconidia</taxon>
    </lineage>
</organism>
<gene>
    <name evidence="1" type="ORF">LTR37_009102</name>
</gene>
<evidence type="ECO:0000313" key="2">
    <source>
        <dbReference type="Proteomes" id="UP001281147"/>
    </source>
</evidence>
<protein>
    <submittedName>
        <fullName evidence="1">Uncharacterized protein</fullName>
    </submittedName>
</protein>
<accession>A0ACC3N8M9</accession>